<feature type="domain" description="Peptidase M48" evidence="9">
    <location>
        <begin position="73"/>
        <end position="267"/>
    </location>
</feature>
<dbReference type="STRING" id="1121015.GCA_000420545_00206"/>
<dbReference type="Gene3D" id="3.30.2010.10">
    <property type="entry name" value="Metalloproteases ('zincins'), catalytic domain"/>
    <property type="match status" value="1"/>
</dbReference>
<dbReference type="PANTHER" id="PTHR22726">
    <property type="entry name" value="METALLOENDOPEPTIDASE OMA1"/>
    <property type="match status" value="1"/>
</dbReference>
<evidence type="ECO:0000256" key="8">
    <source>
        <dbReference type="HAMAP-Rule" id="MF_00997"/>
    </source>
</evidence>
<keyword evidence="7 8" id="KW-0482">Metalloprotease</keyword>
<reference evidence="10 11" key="1">
    <citation type="submission" date="2013-09" db="EMBL/GenBank/DDBJ databases">
        <title>Genome sequencing of Arenimonas oryziterrae.</title>
        <authorList>
            <person name="Chen F."/>
            <person name="Wang G."/>
        </authorList>
    </citation>
    <scope>NUCLEOTIDE SEQUENCE [LARGE SCALE GENOMIC DNA]</scope>
    <source>
        <strain evidence="10 11">YC6267</strain>
    </source>
</reference>
<dbReference type="PANTHER" id="PTHR22726:SF1">
    <property type="entry name" value="METALLOENDOPEPTIDASE OMA1, MITOCHONDRIAL"/>
    <property type="match status" value="1"/>
</dbReference>
<dbReference type="EC" id="3.4.-.-" evidence="8"/>
<evidence type="ECO:0000256" key="5">
    <source>
        <dbReference type="ARBA" id="ARBA00022801"/>
    </source>
</evidence>
<dbReference type="GO" id="GO:0004222">
    <property type="term" value="F:metalloendopeptidase activity"/>
    <property type="evidence" value="ECO:0007669"/>
    <property type="project" value="InterPro"/>
</dbReference>
<feature type="binding site" evidence="8">
    <location>
        <position position="136"/>
    </location>
    <ligand>
        <name>Zn(2+)</name>
        <dbReference type="ChEBI" id="CHEBI:29105"/>
        <note>catalytic</note>
    </ligand>
</feature>
<dbReference type="Proteomes" id="UP000029385">
    <property type="component" value="Unassembled WGS sequence"/>
</dbReference>
<evidence type="ECO:0000256" key="6">
    <source>
        <dbReference type="ARBA" id="ARBA00022833"/>
    </source>
</evidence>
<dbReference type="Gene3D" id="1.25.40.10">
    <property type="entry name" value="Tetratricopeptide repeat domain"/>
    <property type="match status" value="1"/>
</dbReference>
<proteinExistence type="inferred from homology"/>
<sequence length="537" mass="58334" precursor="true">MRRIAALSPAPLAAALVFALGLSAGSRAQENTLPDMGSSAATLLTPAEESEYGAYTLYQLRHYGYVLEDPLIDSWLDGMGHRLAAVSDRPQQDFTFFMMRDRDINAFATLGGYIGVNAGLVLTAQSEDEVAGVVSHEISHVTQRHVLRAVERAKRDQLPIMLAMLGAIVASQSSNSRNSSDAIPAAVVGAQALAMQRQIDYTRSNESEADRIGIQTLYRSGYNVNGMADFFERMDRATRGNSGGYQVPSYLQSHPVTTTRISEARDRAARLQRESPRLVSDTRPAYSPLLPASLSTMGGGSANAAPPPPMFHWARERLRVLSATSPGAAVKEYKSLSDLASGRLSDAQRYGLALAQMKAGFPTAAETAFQSLAKEHPDNLWIALALAETAHVAKSDDIARARFEELLRRNPQDRAISLSYALVLNDIGTPQAGRRAQAVLRPLLTSSADDPLFQKNFGRASELAGDLPRASEAYAESAFLNGRAEDALSQFNSLLKREDVDYIQRARIEARIAAITPIVLDMRRQGMKPEDQGPDSG</sequence>
<evidence type="ECO:0000313" key="10">
    <source>
        <dbReference type="EMBL" id="KFN41182.1"/>
    </source>
</evidence>
<feature type="chain" id="PRO_5008983021" description="Putative beta-barrel assembly-enhancing protease" evidence="8">
    <location>
        <begin position="29"/>
        <end position="537"/>
    </location>
</feature>
<dbReference type="InterPro" id="IPR051156">
    <property type="entry name" value="Mito/Outer_Membr_Metalloprot"/>
</dbReference>
<dbReference type="PATRIC" id="fig|1121015.4.peg.2616"/>
<feature type="binding site" evidence="8">
    <location>
        <position position="140"/>
    </location>
    <ligand>
        <name>Zn(2+)</name>
        <dbReference type="ChEBI" id="CHEBI:29105"/>
        <note>catalytic</note>
    </ligand>
</feature>
<dbReference type="InterPro" id="IPR011990">
    <property type="entry name" value="TPR-like_helical_dom_sf"/>
</dbReference>
<feature type="active site" evidence="8">
    <location>
        <position position="137"/>
    </location>
</feature>
<dbReference type="eggNOG" id="COG4783">
    <property type="taxonomic scope" value="Bacteria"/>
</dbReference>
<evidence type="ECO:0000259" key="9">
    <source>
        <dbReference type="Pfam" id="PF01435"/>
    </source>
</evidence>
<comment type="subcellular location">
    <subcellularLocation>
        <location evidence="8">Periplasm</location>
    </subcellularLocation>
</comment>
<feature type="binding site" evidence="8">
    <location>
        <position position="206"/>
    </location>
    <ligand>
        <name>Zn(2+)</name>
        <dbReference type="ChEBI" id="CHEBI:29105"/>
        <note>catalytic</note>
    </ligand>
</feature>
<evidence type="ECO:0000256" key="2">
    <source>
        <dbReference type="ARBA" id="ARBA00022723"/>
    </source>
</evidence>
<dbReference type="AlphaFoldDB" id="A0A091APV7"/>
<comment type="cofactor">
    <cofactor evidence="8">
        <name>Zn(2+)</name>
        <dbReference type="ChEBI" id="CHEBI:29105"/>
    </cofactor>
    <text evidence="8">Binds 1 zinc ion per subunit.</text>
</comment>
<dbReference type="GO" id="GO:0042597">
    <property type="term" value="C:periplasmic space"/>
    <property type="evidence" value="ECO:0007669"/>
    <property type="project" value="UniProtKB-SubCell"/>
</dbReference>
<evidence type="ECO:0000313" key="11">
    <source>
        <dbReference type="Proteomes" id="UP000029385"/>
    </source>
</evidence>
<keyword evidence="5 8" id="KW-0378">Hydrolase</keyword>
<dbReference type="GO" id="GO:0008270">
    <property type="term" value="F:zinc ion binding"/>
    <property type="evidence" value="ECO:0007669"/>
    <property type="project" value="UniProtKB-UniRule"/>
</dbReference>
<evidence type="ECO:0000256" key="1">
    <source>
        <dbReference type="ARBA" id="ARBA00022670"/>
    </source>
</evidence>
<keyword evidence="2 8" id="KW-0479">Metal-binding</keyword>
<keyword evidence="6 8" id="KW-0862">Zinc</keyword>
<dbReference type="InterPro" id="IPR001915">
    <property type="entry name" value="Peptidase_M48"/>
</dbReference>
<dbReference type="HAMAP" id="MF_00997">
    <property type="entry name" value="Protease_BepA"/>
    <property type="match status" value="1"/>
</dbReference>
<dbReference type="GO" id="GO:0051603">
    <property type="term" value="P:proteolysis involved in protein catabolic process"/>
    <property type="evidence" value="ECO:0007669"/>
    <property type="project" value="TreeGrafter"/>
</dbReference>
<dbReference type="InterPro" id="IPR030873">
    <property type="entry name" value="Protease_BepA"/>
</dbReference>
<evidence type="ECO:0000256" key="4">
    <source>
        <dbReference type="ARBA" id="ARBA00022764"/>
    </source>
</evidence>
<keyword evidence="1 8" id="KW-0645">Protease</keyword>
<keyword evidence="4 8" id="KW-0574">Periplasm</keyword>
<dbReference type="EMBL" id="AVCI01000045">
    <property type="protein sequence ID" value="KFN41182.1"/>
    <property type="molecule type" value="Genomic_DNA"/>
</dbReference>
<keyword evidence="11" id="KW-1185">Reference proteome</keyword>
<name>A0A091APV7_9GAMM</name>
<comment type="caution">
    <text evidence="10">The sequence shown here is derived from an EMBL/GenBank/DDBJ whole genome shotgun (WGS) entry which is preliminary data.</text>
</comment>
<comment type="function">
    <text evidence="8">Functions as both a chaperone and a metalloprotease. Maintains the integrity of the outer membrane by promoting either the assembly or the elimination of outer membrane proteins, depending on their folding state.</text>
</comment>
<dbReference type="SUPFAM" id="SSF48452">
    <property type="entry name" value="TPR-like"/>
    <property type="match status" value="1"/>
</dbReference>
<gene>
    <name evidence="10" type="ORF">N789_04665</name>
</gene>
<comment type="similarity">
    <text evidence="8">Belongs to the peptidase M48 family. BepA subfamily.</text>
</comment>
<dbReference type="GO" id="GO:0016020">
    <property type="term" value="C:membrane"/>
    <property type="evidence" value="ECO:0007669"/>
    <property type="project" value="InterPro"/>
</dbReference>
<evidence type="ECO:0000256" key="7">
    <source>
        <dbReference type="ARBA" id="ARBA00023049"/>
    </source>
</evidence>
<keyword evidence="3 8" id="KW-0732">Signal</keyword>
<evidence type="ECO:0000256" key="3">
    <source>
        <dbReference type="ARBA" id="ARBA00022729"/>
    </source>
</evidence>
<organism evidence="10 11">
    <name type="scientific">Arenimonas oryziterrae DSM 21050 = YC6267</name>
    <dbReference type="NCBI Taxonomy" id="1121015"/>
    <lineage>
        <taxon>Bacteria</taxon>
        <taxon>Pseudomonadati</taxon>
        <taxon>Pseudomonadota</taxon>
        <taxon>Gammaproteobacteria</taxon>
        <taxon>Lysobacterales</taxon>
        <taxon>Lysobacteraceae</taxon>
        <taxon>Arenimonas</taxon>
    </lineage>
</organism>
<feature type="active site" description="Proton donor" evidence="8">
    <location>
        <position position="210"/>
    </location>
</feature>
<dbReference type="Pfam" id="PF01435">
    <property type="entry name" value="Peptidase_M48"/>
    <property type="match status" value="1"/>
</dbReference>
<accession>A0A091APV7</accession>
<protein>
    <recommendedName>
        <fullName evidence="8">Putative beta-barrel assembly-enhancing protease</fullName>
        <ecNumber evidence="8">3.4.-.-</ecNumber>
    </recommendedName>
</protein>
<feature type="signal peptide" evidence="8">
    <location>
        <begin position="1"/>
        <end position="28"/>
    </location>
</feature>